<dbReference type="PIRSF" id="PIRSF005739">
    <property type="entry name" value="O-mtase"/>
    <property type="match status" value="1"/>
</dbReference>
<comment type="caution">
    <text evidence="7">The sequence shown here is derived from an EMBL/GenBank/DDBJ whole genome shotgun (WGS) entry which is preliminary data.</text>
</comment>
<evidence type="ECO:0000256" key="2">
    <source>
        <dbReference type="ARBA" id="ARBA00022679"/>
    </source>
</evidence>
<dbReference type="GO" id="GO:0009717">
    <property type="term" value="P:isoflavonoid biosynthetic process"/>
    <property type="evidence" value="ECO:0007669"/>
    <property type="project" value="UniProtKB-ARBA"/>
</dbReference>
<dbReference type="InterPro" id="IPR001077">
    <property type="entry name" value="COMT_C"/>
</dbReference>
<evidence type="ECO:0000259" key="5">
    <source>
        <dbReference type="Pfam" id="PF00891"/>
    </source>
</evidence>
<sequence>MNNGENAASSSELLKAQAQVWNCTFNYVNSMSLKCAVELDIADIIHSHGQPTTLSQIASALNIKPNKVQCIQSVMRILVHSGFFAQQKDDDEYFLTPASRLLLKDTPLKAAPFVDLVADPLYTTAFHYLGTWLQNDDPTLFETAHGKNFWDRVADEPKFKSLFYDLMITDSELIARIVIKDCKEVFEGLKSLVDVAGGTGTMARAIAAAFPDIKCTVFDLPHVVDNLQGTNDNLDFLGGNMFEAIPQANAVLLKGILHNWNDEESVKLLKKCKEAIPSKDEGGKVIIIDMAIENQSQDKESMETQLCFDILMVSLFRGKERSVDDWKKLFLAAGFSHYKITPILGVRSLIEAYP</sequence>
<evidence type="ECO:0000256" key="4">
    <source>
        <dbReference type="PIRSR" id="PIRSR005739-1"/>
    </source>
</evidence>
<evidence type="ECO:0000259" key="6">
    <source>
        <dbReference type="Pfam" id="PF08100"/>
    </source>
</evidence>
<evidence type="ECO:0000313" key="7">
    <source>
        <dbReference type="EMBL" id="KAK9221600.1"/>
    </source>
</evidence>
<feature type="active site" description="Proton acceptor" evidence="4">
    <location>
        <position position="258"/>
    </location>
</feature>
<feature type="domain" description="O-methyltransferase dimerisation" evidence="6">
    <location>
        <begin position="21"/>
        <end position="105"/>
    </location>
</feature>
<dbReference type="InterPro" id="IPR012967">
    <property type="entry name" value="COMT_dimerisation"/>
</dbReference>
<dbReference type="SUPFAM" id="SSF46785">
    <property type="entry name" value="Winged helix' DNA-binding domain"/>
    <property type="match status" value="1"/>
</dbReference>
<dbReference type="InterPro" id="IPR036390">
    <property type="entry name" value="WH_DNA-bd_sf"/>
</dbReference>
<dbReference type="Gene3D" id="3.40.50.150">
    <property type="entry name" value="Vaccinia Virus protein VP39"/>
    <property type="match status" value="1"/>
</dbReference>
<protein>
    <recommendedName>
        <fullName evidence="9">O-methyltransferase</fullName>
    </recommendedName>
</protein>
<reference evidence="7 8" key="1">
    <citation type="submission" date="2024-05" db="EMBL/GenBank/DDBJ databases">
        <title>Haplotype-resolved chromosome-level genome assembly of Huyou (Citrus changshanensis).</title>
        <authorList>
            <person name="Miao C."/>
            <person name="Chen W."/>
            <person name="Wu Y."/>
            <person name="Wang L."/>
            <person name="Zhao S."/>
            <person name="Grierson D."/>
            <person name="Xu C."/>
            <person name="Chen K."/>
        </authorList>
    </citation>
    <scope>NUCLEOTIDE SEQUENCE [LARGE SCALE GENOMIC DNA]</scope>
    <source>
        <strain evidence="7">01-14</strain>
        <tissue evidence="7">Leaf</tissue>
    </source>
</reference>
<dbReference type="Pfam" id="PF00891">
    <property type="entry name" value="Methyltransf_2"/>
    <property type="match status" value="1"/>
</dbReference>
<dbReference type="EMBL" id="JBCGBO010000002">
    <property type="protein sequence ID" value="KAK9221600.1"/>
    <property type="molecule type" value="Genomic_DNA"/>
</dbReference>
<dbReference type="InterPro" id="IPR016461">
    <property type="entry name" value="COMT-like"/>
</dbReference>
<dbReference type="PANTHER" id="PTHR11746">
    <property type="entry name" value="O-METHYLTRANSFERASE"/>
    <property type="match status" value="1"/>
</dbReference>
<dbReference type="Pfam" id="PF08100">
    <property type="entry name" value="Dimerisation"/>
    <property type="match status" value="1"/>
</dbReference>
<evidence type="ECO:0000313" key="8">
    <source>
        <dbReference type="Proteomes" id="UP001428341"/>
    </source>
</evidence>
<evidence type="ECO:0008006" key="9">
    <source>
        <dbReference type="Google" id="ProtNLM"/>
    </source>
</evidence>
<evidence type="ECO:0000256" key="1">
    <source>
        <dbReference type="ARBA" id="ARBA00022603"/>
    </source>
</evidence>
<dbReference type="PROSITE" id="PS51683">
    <property type="entry name" value="SAM_OMT_II"/>
    <property type="match status" value="1"/>
</dbReference>
<dbReference type="AlphaFoldDB" id="A0AAP0MTB7"/>
<accession>A0AAP0MTB7</accession>
<feature type="domain" description="O-methyltransferase C-terminal" evidence="5">
    <location>
        <begin position="126"/>
        <end position="336"/>
    </location>
</feature>
<dbReference type="Gene3D" id="1.10.10.10">
    <property type="entry name" value="Winged helix-like DNA-binding domain superfamily/Winged helix DNA-binding domain"/>
    <property type="match status" value="1"/>
</dbReference>
<keyword evidence="1" id="KW-0489">Methyltransferase</keyword>
<gene>
    <name evidence="7" type="ORF">WN944_010027</name>
</gene>
<dbReference type="GO" id="GO:0008757">
    <property type="term" value="F:S-adenosylmethionine-dependent methyltransferase activity"/>
    <property type="evidence" value="ECO:0007669"/>
    <property type="project" value="UniProtKB-ARBA"/>
</dbReference>
<dbReference type="GO" id="GO:0032259">
    <property type="term" value="P:methylation"/>
    <property type="evidence" value="ECO:0007669"/>
    <property type="project" value="UniProtKB-KW"/>
</dbReference>
<dbReference type="FunFam" id="3.40.50.150:FF:000057">
    <property type="entry name" value="O-methyltransferase ZRP4"/>
    <property type="match status" value="1"/>
</dbReference>
<evidence type="ECO:0000256" key="3">
    <source>
        <dbReference type="ARBA" id="ARBA00022691"/>
    </source>
</evidence>
<organism evidence="7 8">
    <name type="scientific">Citrus x changshan-huyou</name>
    <dbReference type="NCBI Taxonomy" id="2935761"/>
    <lineage>
        <taxon>Eukaryota</taxon>
        <taxon>Viridiplantae</taxon>
        <taxon>Streptophyta</taxon>
        <taxon>Embryophyta</taxon>
        <taxon>Tracheophyta</taxon>
        <taxon>Spermatophyta</taxon>
        <taxon>Magnoliopsida</taxon>
        <taxon>eudicotyledons</taxon>
        <taxon>Gunneridae</taxon>
        <taxon>Pentapetalae</taxon>
        <taxon>rosids</taxon>
        <taxon>malvids</taxon>
        <taxon>Sapindales</taxon>
        <taxon>Rutaceae</taxon>
        <taxon>Aurantioideae</taxon>
        <taxon>Citrus</taxon>
    </lineage>
</organism>
<dbReference type="SUPFAM" id="SSF53335">
    <property type="entry name" value="S-adenosyl-L-methionine-dependent methyltransferases"/>
    <property type="match status" value="1"/>
</dbReference>
<dbReference type="InterPro" id="IPR029063">
    <property type="entry name" value="SAM-dependent_MTases_sf"/>
</dbReference>
<dbReference type="Proteomes" id="UP001428341">
    <property type="component" value="Unassembled WGS sequence"/>
</dbReference>
<keyword evidence="3" id="KW-0949">S-adenosyl-L-methionine</keyword>
<proteinExistence type="predicted"/>
<dbReference type="InterPro" id="IPR036388">
    <property type="entry name" value="WH-like_DNA-bd_sf"/>
</dbReference>
<dbReference type="GO" id="GO:0046983">
    <property type="term" value="F:protein dimerization activity"/>
    <property type="evidence" value="ECO:0007669"/>
    <property type="project" value="InterPro"/>
</dbReference>
<keyword evidence="8" id="KW-1185">Reference proteome</keyword>
<dbReference type="FunFam" id="1.10.10.10:FF:000213">
    <property type="entry name" value="Coniferyl alcohol 9-O-methyltransferase"/>
    <property type="match status" value="1"/>
</dbReference>
<dbReference type="GO" id="GO:0008171">
    <property type="term" value="F:O-methyltransferase activity"/>
    <property type="evidence" value="ECO:0007669"/>
    <property type="project" value="InterPro"/>
</dbReference>
<keyword evidence="2" id="KW-0808">Transferase</keyword>
<name>A0AAP0MTB7_9ROSI</name>